<dbReference type="Proteomes" id="UP001597079">
    <property type="component" value="Unassembled WGS sequence"/>
</dbReference>
<keyword evidence="2" id="KW-1185">Reference proteome</keyword>
<evidence type="ECO:0000313" key="2">
    <source>
        <dbReference type="Proteomes" id="UP001597079"/>
    </source>
</evidence>
<accession>A0ABW4JLU8</accession>
<dbReference type="Gene3D" id="2.60.120.620">
    <property type="entry name" value="q2cbj1_9rhob like domain"/>
    <property type="match status" value="1"/>
</dbReference>
<name>A0ABW4JLU8_9BACL</name>
<evidence type="ECO:0000313" key="1">
    <source>
        <dbReference type="EMBL" id="MFD1677356.1"/>
    </source>
</evidence>
<reference evidence="2" key="1">
    <citation type="journal article" date="2019" name="Int. J. Syst. Evol. Microbiol.">
        <title>The Global Catalogue of Microorganisms (GCM) 10K type strain sequencing project: providing services to taxonomists for standard genome sequencing and annotation.</title>
        <authorList>
            <consortium name="The Broad Institute Genomics Platform"/>
            <consortium name="The Broad Institute Genome Sequencing Center for Infectious Disease"/>
            <person name="Wu L."/>
            <person name="Ma J."/>
        </authorList>
    </citation>
    <scope>NUCLEOTIDE SEQUENCE [LARGE SCALE GENOMIC DNA]</scope>
    <source>
        <strain evidence="2">CGMCC 1.12286</strain>
    </source>
</reference>
<comment type="caution">
    <text evidence="1">The sequence shown here is derived from an EMBL/GenBank/DDBJ whole genome shotgun (WGS) entry which is preliminary data.</text>
</comment>
<keyword evidence="1" id="KW-0560">Oxidoreductase</keyword>
<protein>
    <submittedName>
        <fullName evidence="1">Phytanoyl-CoA dioxygenase family protein</fullName>
    </submittedName>
</protein>
<sequence length="274" mass="31369">MLEKEMLAHVQQFQQQGFLVLKQVLSKEKVKRLNQAIDEIIKHEPQSLSYNIYNSVERSQEIASLMDEPSILPLMVNILGFNIQLHISHLTIRHQNPTPEQAVGTQSFINWHQDGPHPKFPAMNGITPLYYVKTCYILSDLSQPDRGNTKVIPGSHRRPFQPEHVDVNAAVHDEVQITGEPGDVFVFGQNLWHAAAPNRSSITRRLLFLGYSYLWMKPIDYRAPSEQLLRAATPLQKQLLGCVDEDPFRNYVPKADELLLKDLYLGHAKRGVYQ</sequence>
<dbReference type="InterPro" id="IPR008775">
    <property type="entry name" value="Phytyl_CoA_dOase-like"/>
</dbReference>
<proteinExistence type="predicted"/>
<dbReference type="PANTHER" id="PTHR20883">
    <property type="entry name" value="PHYTANOYL-COA DIOXYGENASE DOMAIN CONTAINING 1"/>
    <property type="match status" value="1"/>
</dbReference>
<gene>
    <name evidence="1" type="ORF">ACFSB2_22025</name>
</gene>
<dbReference type="Pfam" id="PF05721">
    <property type="entry name" value="PhyH"/>
    <property type="match status" value="1"/>
</dbReference>
<dbReference type="PANTHER" id="PTHR20883:SF46">
    <property type="entry name" value="PHYTANOYL-COA HYDROXYLASE"/>
    <property type="match status" value="1"/>
</dbReference>
<dbReference type="EMBL" id="JBHUCX010000092">
    <property type="protein sequence ID" value="MFD1677356.1"/>
    <property type="molecule type" value="Genomic_DNA"/>
</dbReference>
<dbReference type="GO" id="GO:0051213">
    <property type="term" value="F:dioxygenase activity"/>
    <property type="evidence" value="ECO:0007669"/>
    <property type="project" value="UniProtKB-KW"/>
</dbReference>
<keyword evidence="1" id="KW-0223">Dioxygenase</keyword>
<organism evidence="1 2">
    <name type="scientific">Alicyclobacillus fodiniaquatilis</name>
    <dbReference type="NCBI Taxonomy" id="1661150"/>
    <lineage>
        <taxon>Bacteria</taxon>
        <taxon>Bacillati</taxon>
        <taxon>Bacillota</taxon>
        <taxon>Bacilli</taxon>
        <taxon>Bacillales</taxon>
        <taxon>Alicyclobacillaceae</taxon>
        <taxon>Alicyclobacillus</taxon>
    </lineage>
</organism>
<dbReference type="SUPFAM" id="SSF51197">
    <property type="entry name" value="Clavaminate synthase-like"/>
    <property type="match status" value="1"/>
</dbReference>
<dbReference type="RefSeq" id="WP_377945258.1">
    <property type="nucleotide sequence ID" value="NZ_JBHUCX010000092.1"/>
</dbReference>